<sequence>MALLNNCHSSRSFRIRLLLMGLLILSQEAHSICPSVCRCVGQYASCGNQNLSAIPVGLPDDIRTLYLEHNQLTKLAAGDFFRLSQLEQLYLYNNNITVIEDGAFRGLTRLKSLGLESNNISILTHRTFEGMPNLEELSLQNNRLSSLTTGVFSQAPRLRELNLASNDIGEFPTDISRDLMNVEILDLSYNSASLLLTPVFGQMVALQHLILNNLSAVNNASVVDSIPVPDSAFDGLSNLRKLELNGNRLSKIPAAVKTLLNLISIKLQSNFIQSIDADDFHQPSLLEWLELDNNSLVEIRTSTLAGFPHLTDLYLNYNNLTTIVDGAMNHVNPNVTLELFGNPIRCDCHLRGFAAWLKNNHTGSLKGGRCVTPDRLNDTPVTHLLPNQFACRPRSTSPNATVSVHLGTNALLPCGIDADPILQTSWITNRNETISTDKLKPPFAMVDINGSLLITNVTCSHEGLYVCKVSNGAGSVRNYVELRILYSTLPQEPTDKTHLILETSMLETIVITPTLSGAVAGNKLMISIGITGGISFVMVVLLVVLITIARKRCSNGAAPAPPAP</sequence>
<dbReference type="SMART" id="SM00409">
    <property type="entry name" value="IG"/>
    <property type="match status" value="1"/>
</dbReference>
<organism evidence="9 10">
    <name type="scientific">Patiria miniata</name>
    <name type="common">Bat star</name>
    <name type="synonym">Asterina miniata</name>
    <dbReference type="NCBI Taxonomy" id="46514"/>
    <lineage>
        <taxon>Eukaryota</taxon>
        <taxon>Metazoa</taxon>
        <taxon>Echinodermata</taxon>
        <taxon>Eleutherozoa</taxon>
        <taxon>Asterozoa</taxon>
        <taxon>Asteroidea</taxon>
        <taxon>Valvatacea</taxon>
        <taxon>Valvatida</taxon>
        <taxon>Asterinidae</taxon>
        <taxon>Patiria</taxon>
    </lineage>
</organism>
<dbReference type="FunFam" id="3.80.10.10:FF:000770">
    <property type="entry name" value="Uncharacterized protein"/>
    <property type="match status" value="1"/>
</dbReference>
<dbReference type="GO" id="GO:0007616">
    <property type="term" value="P:long-term memory"/>
    <property type="evidence" value="ECO:0007669"/>
    <property type="project" value="TreeGrafter"/>
</dbReference>
<dbReference type="PANTHER" id="PTHR24366">
    <property type="entry name" value="IG(IMMUNOGLOBULIN) AND LRR(LEUCINE RICH REPEAT) DOMAINS"/>
    <property type="match status" value="1"/>
</dbReference>
<dbReference type="OrthoDB" id="1055097at2759"/>
<evidence type="ECO:0000256" key="5">
    <source>
        <dbReference type="ARBA" id="ARBA00023180"/>
    </source>
</evidence>
<dbReference type="OMA" id="IGQHLGC"/>
<dbReference type="InterPro" id="IPR000372">
    <property type="entry name" value="LRRNT"/>
</dbReference>
<dbReference type="AlphaFoldDB" id="A0A913ZUE7"/>
<dbReference type="InterPro" id="IPR003598">
    <property type="entry name" value="Ig_sub2"/>
</dbReference>
<evidence type="ECO:0000313" key="10">
    <source>
        <dbReference type="Proteomes" id="UP000887568"/>
    </source>
</evidence>
<dbReference type="Gene3D" id="3.80.10.10">
    <property type="entry name" value="Ribonuclease Inhibitor"/>
    <property type="match status" value="4"/>
</dbReference>
<keyword evidence="1" id="KW-0433">Leucine-rich repeat</keyword>
<evidence type="ECO:0000313" key="9">
    <source>
        <dbReference type="EnsemblMetazoa" id="XP_038055084.1"/>
    </source>
</evidence>
<dbReference type="Pfam" id="PF00560">
    <property type="entry name" value="LRR_1"/>
    <property type="match status" value="1"/>
</dbReference>
<keyword evidence="6" id="KW-1133">Transmembrane helix</keyword>
<keyword evidence="10" id="KW-1185">Reference proteome</keyword>
<dbReference type="SMART" id="SM00408">
    <property type="entry name" value="IGc2"/>
    <property type="match status" value="1"/>
</dbReference>
<dbReference type="PANTHER" id="PTHR24366:SF158">
    <property type="entry name" value="PLATELET GLYCOPROTEIN IB ALPHA CHAIN-LIKE-RELATED"/>
    <property type="match status" value="1"/>
</dbReference>
<dbReference type="EnsemblMetazoa" id="XM_038199156.1">
    <property type="protein sequence ID" value="XP_038055084.1"/>
    <property type="gene ID" value="LOC119727303"/>
</dbReference>
<dbReference type="GeneID" id="119727303"/>
<dbReference type="FunFam" id="3.80.10.10:FF:001360">
    <property type="entry name" value="Uncharacterized protein"/>
    <property type="match status" value="1"/>
</dbReference>
<keyword evidence="2 7" id="KW-0732">Signal</keyword>
<keyword evidence="3" id="KW-0677">Repeat</keyword>
<dbReference type="InterPro" id="IPR036179">
    <property type="entry name" value="Ig-like_dom_sf"/>
</dbReference>
<dbReference type="InterPro" id="IPR013783">
    <property type="entry name" value="Ig-like_fold"/>
</dbReference>
<protein>
    <recommendedName>
        <fullName evidence="8">Ig-like domain-containing protein</fullName>
    </recommendedName>
</protein>
<dbReference type="InterPro" id="IPR000483">
    <property type="entry name" value="Cys-rich_flank_reg_C"/>
</dbReference>
<dbReference type="InterPro" id="IPR032675">
    <property type="entry name" value="LRR_dom_sf"/>
</dbReference>
<dbReference type="InterPro" id="IPR003599">
    <property type="entry name" value="Ig_sub"/>
</dbReference>
<proteinExistence type="predicted"/>
<evidence type="ECO:0000256" key="3">
    <source>
        <dbReference type="ARBA" id="ARBA00022737"/>
    </source>
</evidence>
<keyword evidence="6" id="KW-0812">Transmembrane</keyword>
<feature type="domain" description="Ig-like" evidence="8">
    <location>
        <begin position="393"/>
        <end position="483"/>
    </location>
</feature>
<dbReference type="RefSeq" id="XP_038055084.1">
    <property type="nucleotide sequence ID" value="XM_038199156.1"/>
</dbReference>
<dbReference type="SMART" id="SM00082">
    <property type="entry name" value="LRRCT"/>
    <property type="match status" value="1"/>
</dbReference>
<feature type="chain" id="PRO_5036765263" description="Ig-like domain-containing protein" evidence="7">
    <location>
        <begin position="32"/>
        <end position="564"/>
    </location>
</feature>
<evidence type="ECO:0000256" key="4">
    <source>
        <dbReference type="ARBA" id="ARBA00023157"/>
    </source>
</evidence>
<evidence type="ECO:0000256" key="2">
    <source>
        <dbReference type="ARBA" id="ARBA00022729"/>
    </source>
</evidence>
<keyword evidence="4" id="KW-1015">Disulfide bond</keyword>
<dbReference type="InterPro" id="IPR003591">
    <property type="entry name" value="Leu-rich_rpt_typical-subtyp"/>
</dbReference>
<feature type="signal peptide" evidence="7">
    <location>
        <begin position="1"/>
        <end position="31"/>
    </location>
</feature>
<dbReference type="CDD" id="cd00096">
    <property type="entry name" value="Ig"/>
    <property type="match status" value="1"/>
</dbReference>
<dbReference type="PROSITE" id="PS50835">
    <property type="entry name" value="IG_LIKE"/>
    <property type="match status" value="1"/>
</dbReference>
<accession>A0A913ZUE7</accession>
<evidence type="ECO:0000256" key="1">
    <source>
        <dbReference type="ARBA" id="ARBA00022614"/>
    </source>
</evidence>
<feature type="transmembrane region" description="Helical" evidence="6">
    <location>
        <begin position="524"/>
        <end position="548"/>
    </location>
</feature>
<dbReference type="InterPro" id="IPR007110">
    <property type="entry name" value="Ig-like_dom"/>
</dbReference>
<keyword evidence="6" id="KW-0472">Membrane</keyword>
<dbReference type="SMART" id="SM00013">
    <property type="entry name" value="LRRNT"/>
    <property type="match status" value="1"/>
</dbReference>
<evidence type="ECO:0000256" key="6">
    <source>
        <dbReference type="SAM" id="Phobius"/>
    </source>
</evidence>
<dbReference type="Pfam" id="PF13855">
    <property type="entry name" value="LRR_8"/>
    <property type="match status" value="3"/>
</dbReference>
<dbReference type="InterPro" id="IPR001611">
    <property type="entry name" value="Leu-rich_rpt"/>
</dbReference>
<dbReference type="PROSITE" id="PS51450">
    <property type="entry name" value="LRR"/>
    <property type="match status" value="3"/>
</dbReference>
<evidence type="ECO:0000256" key="7">
    <source>
        <dbReference type="SAM" id="SignalP"/>
    </source>
</evidence>
<name>A0A913ZUE7_PATMI</name>
<dbReference type="Gene3D" id="2.60.40.10">
    <property type="entry name" value="Immunoglobulins"/>
    <property type="match status" value="1"/>
</dbReference>
<dbReference type="SMART" id="SM00365">
    <property type="entry name" value="LRR_SD22"/>
    <property type="match status" value="4"/>
</dbReference>
<dbReference type="Proteomes" id="UP000887568">
    <property type="component" value="Unplaced"/>
</dbReference>
<dbReference type="Pfam" id="PF13927">
    <property type="entry name" value="Ig_3"/>
    <property type="match status" value="1"/>
</dbReference>
<dbReference type="SUPFAM" id="SSF52058">
    <property type="entry name" value="L domain-like"/>
    <property type="match status" value="1"/>
</dbReference>
<keyword evidence="5" id="KW-0325">Glycoprotein</keyword>
<dbReference type="SMART" id="SM00369">
    <property type="entry name" value="LRR_TYP"/>
    <property type="match status" value="9"/>
</dbReference>
<reference evidence="9" key="1">
    <citation type="submission" date="2022-11" db="UniProtKB">
        <authorList>
            <consortium name="EnsemblMetazoa"/>
        </authorList>
    </citation>
    <scope>IDENTIFICATION</scope>
</reference>
<evidence type="ECO:0000259" key="8">
    <source>
        <dbReference type="PROSITE" id="PS50835"/>
    </source>
</evidence>
<dbReference type="GO" id="GO:0005886">
    <property type="term" value="C:plasma membrane"/>
    <property type="evidence" value="ECO:0007669"/>
    <property type="project" value="TreeGrafter"/>
</dbReference>
<dbReference type="SUPFAM" id="SSF48726">
    <property type="entry name" value="Immunoglobulin"/>
    <property type="match status" value="1"/>
</dbReference>